<dbReference type="RefSeq" id="YP_009104871.1">
    <property type="nucleotide sequence ID" value="NC_025525.1"/>
</dbReference>
<keyword evidence="2" id="KW-0472">Membrane</keyword>
<feature type="transmembrane region" description="Helical" evidence="2">
    <location>
        <begin position="159"/>
        <end position="181"/>
    </location>
</feature>
<feature type="transmembrane region" description="Helical" evidence="2">
    <location>
        <begin position="252"/>
        <end position="273"/>
    </location>
</feature>
<evidence type="ECO:0000256" key="2">
    <source>
        <dbReference type="SAM" id="Phobius"/>
    </source>
</evidence>
<organism evidence="3">
    <name type="scientific">Myrmecia israelensis</name>
    <name type="common">Green coccoid free-living microalga</name>
    <name type="synonym">Friedmannia israelensis</name>
    <dbReference type="NCBI Taxonomy" id="3171"/>
    <lineage>
        <taxon>Eukaryota</taxon>
        <taxon>Viridiplantae</taxon>
        <taxon>Chlorophyta</taxon>
        <taxon>core chlorophytes</taxon>
        <taxon>Trebouxiophyceae</taxon>
        <taxon>Trebouxiales</taxon>
        <taxon>Trebouxiaceae</taxon>
        <taxon>Myrmecia</taxon>
    </lineage>
</organism>
<feature type="transmembrane region" description="Helical" evidence="2">
    <location>
        <begin position="35"/>
        <end position="55"/>
    </location>
</feature>
<dbReference type="GeneID" id="22158472"/>
<name>A0A097KJS9_MYRIS</name>
<evidence type="ECO:0000313" key="3">
    <source>
        <dbReference type="EMBL" id="AIT93456.1"/>
    </source>
</evidence>
<feature type="compositionally biased region" description="Polar residues" evidence="1">
    <location>
        <begin position="481"/>
        <end position="501"/>
    </location>
</feature>
<keyword evidence="3" id="KW-0934">Plastid</keyword>
<geneLocation type="chloroplast" evidence="3"/>
<evidence type="ECO:0000256" key="1">
    <source>
        <dbReference type="SAM" id="MobiDB-lite"/>
    </source>
</evidence>
<keyword evidence="2" id="KW-0812">Transmembrane</keyword>
<keyword evidence="2" id="KW-1133">Transmembrane helix</keyword>
<sequence length="878" mass="102035">MSFVTAIRDYVELLNTLYDSTAGHINSQVLIQETILFLFTSIKYVFVYLITFQWFRDLSYLPILVPEIYSSLLKENFFLENPVSQFLSFIEPRSYENNKFFIGFLNSFFLSLPISCVHFIWLRRLLIQGIPAGIASGFGTVLGQWFFTTSVVFGLRFFIIPWVALEPLTYIMGVCLIVKIIHDMAHEKSFRIIQLHEKTKLIKIFLLNLILSWTEQSCIFQYFGNLNFGPEPTALESFNSTTELNSFLTHGYYSLGLLFGSVFFTSLFGWLFIRLGIFIRTFFNVQLSAWMNSFNFVLLSFTIALTFTSIPYYGLDYLIAKPLGFVSQDQTLEDTIFSPNTWKEEVYSKDNDLSLPYNMYMNSDLTPFDRGHYLKIIQSQSGFPPQPQSFEDLNYQGENAWAQKDGRTGNLFELDRSRKIVKNFFSKNKKEVPFSIPEGYASKLANPASQEVENPNLKKGKEKQLESLTARKNVKSETSSRFDTNFNENQIQNSQLNNPSADTDEDNDETQYNPIDIEDLGRELVETNKKDSFLKDLAKLTDQAFIGEFIIDNPKAPNFNLERSIKQKYYSNPVYKFLLNIDIDSFLSREPKNMKLSSLQEKQLYEKRLILANYYDSLRNYQQLSDTDQFLTPSGSQNLSRSYADRVFNHQFKGTLKVVRRLFSVTLDSKENPAGDRVLKFDKPLYYSKNEKKQKFFHEELLSDDDNNIEKPFLEITDSIPFYAGWDQETRKLVLTNRLLPRTSAGYTITPDKTYTQFLSKNQKTLNKLERIDFTAWPLPESFIKDQKQNPKSQSKIPYNVLFESVDDPKNENMDETFKSKELTAENDWKIETYPPILNKINSNGIDEIVPPNRGGYIWPGNSNLKFNIKELILPRRN</sequence>
<feature type="region of interest" description="Disordered" evidence="1">
    <location>
        <begin position="446"/>
        <end position="512"/>
    </location>
</feature>
<dbReference type="EMBL" id="KM462861">
    <property type="protein sequence ID" value="AIT93456.1"/>
    <property type="molecule type" value="Genomic_DNA"/>
</dbReference>
<dbReference type="AlphaFoldDB" id="A0A097KJS9"/>
<gene>
    <name evidence="3" type="primary">ycf1</name>
</gene>
<keyword evidence="3" id="KW-0150">Chloroplast</keyword>
<protein>
    <submittedName>
        <fullName evidence="3">Hypothetical chloroplast RF1</fullName>
    </submittedName>
</protein>
<feature type="transmembrane region" description="Helical" evidence="2">
    <location>
        <begin position="100"/>
        <end position="122"/>
    </location>
</feature>
<feature type="transmembrane region" description="Helical" evidence="2">
    <location>
        <begin position="294"/>
        <end position="315"/>
    </location>
</feature>
<feature type="transmembrane region" description="Helical" evidence="2">
    <location>
        <begin position="201"/>
        <end position="223"/>
    </location>
</feature>
<proteinExistence type="predicted"/>
<accession>A0A097KJS9</accession>
<feature type="transmembrane region" description="Helical" evidence="2">
    <location>
        <begin position="129"/>
        <end position="147"/>
    </location>
</feature>
<reference evidence="3" key="1">
    <citation type="journal article" date="2014" name="BMC Evol. Biol.">
        <title>Chloroplast phylogenomic analysis resolves deep-level relationships within the green algal class Trebouxiophyceae.</title>
        <authorList>
            <person name="Lemieux C."/>
            <person name="Otis C."/>
            <person name="Turmel M."/>
        </authorList>
    </citation>
    <scope>NUCLEOTIDE SEQUENCE</scope>
</reference>